<reference evidence="1" key="1">
    <citation type="journal article" date="2020" name="Nat. Commun.">
        <title>Large-scale genome sequencing of mycorrhizal fungi provides insights into the early evolution of symbiotic traits.</title>
        <authorList>
            <person name="Miyauchi S."/>
            <person name="Kiss E."/>
            <person name="Kuo A."/>
            <person name="Drula E."/>
            <person name="Kohler A."/>
            <person name="Sanchez-Garcia M."/>
            <person name="Morin E."/>
            <person name="Andreopoulos B."/>
            <person name="Barry K.W."/>
            <person name="Bonito G."/>
            <person name="Buee M."/>
            <person name="Carver A."/>
            <person name="Chen C."/>
            <person name="Cichocki N."/>
            <person name="Clum A."/>
            <person name="Culley D."/>
            <person name="Crous P.W."/>
            <person name="Fauchery L."/>
            <person name="Girlanda M."/>
            <person name="Hayes R.D."/>
            <person name="Keri Z."/>
            <person name="LaButti K."/>
            <person name="Lipzen A."/>
            <person name="Lombard V."/>
            <person name="Magnuson J."/>
            <person name="Maillard F."/>
            <person name="Murat C."/>
            <person name="Nolan M."/>
            <person name="Ohm R.A."/>
            <person name="Pangilinan J."/>
            <person name="Pereira M.F."/>
            <person name="Perotto S."/>
            <person name="Peter M."/>
            <person name="Pfister S."/>
            <person name="Riley R."/>
            <person name="Sitrit Y."/>
            <person name="Stielow J.B."/>
            <person name="Szollosi G."/>
            <person name="Zifcakova L."/>
            <person name="Stursova M."/>
            <person name="Spatafora J.W."/>
            <person name="Tedersoo L."/>
            <person name="Vaario L.M."/>
            <person name="Yamada A."/>
            <person name="Yan M."/>
            <person name="Wang P."/>
            <person name="Xu J."/>
            <person name="Bruns T."/>
            <person name="Baldrian P."/>
            <person name="Vilgalys R."/>
            <person name="Dunand C."/>
            <person name="Henrissat B."/>
            <person name="Grigoriev I.V."/>
            <person name="Hibbett D."/>
            <person name="Nagy L.G."/>
            <person name="Martin F.M."/>
        </authorList>
    </citation>
    <scope>NUCLEOTIDE SEQUENCE</scope>
    <source>
        <strain evidence="1">UH-Tt-Lm1</strain>
    </source>
</reference>
<name>A0A9P6HML7_9AGAM</name>
<proteinExistence type="predicted"/>
<organism evidence="1 2">
    <name type="scientific">Thelephora terrestris</name>
    <dbReference type="NCBI Taxonomy" id="56493"/>
    <lineage>
        <taxon>Eukaryota</taxon>
        <taxon>Fungi</taxon>
        <taxon>Dikarya</taxon>
        <taxon>Basidiomycota</taxon>
        <taxon>Agaricomycotina</taxon>
        <taxon>Agaricomycetes</taxon>
        <taxon>Thelephorales</taxon>
        <taxon>Thelephoraceae</taxon>
        <taxon>Thelephora</taxon>
    </lineage>
</organism>
<gene>
    <name evidence="1" type="ORF">BJ322DRAFT_1105494</name>
</gene>
<evidence type="ECO:0000313" key="2">
    <source>
        <dbReference type="Proteomes" id="UP000736335"/>
    </source>
</evidence>
<dbReference type="OrthoDB" id="6513042at2759"/>
<evidence type="ECO:0000313" key="1">
    <source>
        <dbReference type="EMBL" id="KAF9789635.1"/>
    </source>
</evidence>
<keyword evidence="2" id="KW-1185">Reference proteome</keyword>
<accession>A0A9P6HML7</accession>
<comment type="caution">
    <text evidence="1">The sequence shown here is derived from an EMBL/GenBank/DDBJ whole genome shotgun (WGS) entry which is preliminary data.</text>
</comment>
<protein>
    <submittedName>
        <fullName evidence="1">Uncharacterized protein</fullName>
    </submittedName>
</protein>
<reference evidence="1" key="2">
    <citation type="submission" date="2020-11" db="EMBL/GenBank/DDBJ databases">
        <authorList>
            <consortium name="DOE Joint Genome Institute"/>
            <person name="Kuo A."/>
            <person name="Miyauchi S."/>
            <person name="Kiss E."/>
            <person name="Drula E."/>
            <person name="Kohler A."/>
            <person name="Sanchez-Garcia M."/>
            <person name="Andreopoulos B."/>
            <person name="Barry K.W."/>
            <person name="Bonito G."/>
            <person name="Buee M."/>
            <person name="Carver A."/>
            <person name="Chen C."/>
            <person name="Cichocki N."/>
            <person name="Clum A."/>
            <person name="Culley D."/>
            <person name="Crous P.W."/>
            <person name="Fauchery L."/>
            <person name="Girlanda M."/>
            <person name="Hayes R."/>
            <person name="Keri Z."/>
            <person name="Labutti K."/>
            <person name="Lipzen A."/>
            <person name="Lombard V."/>
            <person name="Magnuson J."/>
            <person name="Maillard F."/>
            <person name="Morin E."/>
            <person name="Murat C."/>
            <person name="Nolan M."/>
            <person name="Ohm R."/>
            <person name="Pangilinan J."/>
            <person name="Pereira M."/>
            <person name="Perotto S."/>
            <person name="Peter M."/>
            <person name="Riley R."/>
            <person name="Sitrit Y."/>
            <person name="Stielow B."/>
            <person name="Szollosi G."/>
            <person name="Zifcakova L."/>
            <person name="Stursova M."/>
            <person name="Spatafora J.W."/>
            <person name="Tedersoo L."/>
            <person name="Vaario L.-M."/>
            <person name="Yamada A."/>
            <person name="Yan M."/>
            <person name="Wang P."/>
            <person name="Xu J."/>
            <person name="Bruns T."/>
            <person name="Baldrian P."/>
            <person name="Vilgalys R."/>
            <person name="Henrissat B."/>
            <person name="Grigoriev I.V."/>
            <person name="Hibbett D."/>
            <person name="Nagy L.G."/>
            <person name="Martin F.M."/>
        </authorList>
    </citation>
    <scope>NUCLEOTIDE SEQUENCE</scope>
    <source>
        <strain evidence="1">UH-Tt-Lm1</strain>
    </source>
</reference>
<dbReference type="EMBL" id="WIUZ02000003">
    <property type="protein sequence ID" value="KAF9789635.1"/>
    <property type="molecule type" value="Genomic_DNA"/>
</dbReference>
<dbReference type="AlphaFoldDB" id="A0A9P6HML7"/>
<sequence>MGSVTTICQQFYSASFSPITLEHLPLASLTPEPVSQLVKTLGNGKKLGVAASYGEKCFPVALAFSTETRVLLITMDATSKSARRQKQILKNQLFCDGSLEKHGFFMERLATALYLDLGLCIQNAYDITSDGANRGSIAAYKNLLRQAGDQDLLNESVVEHIFAERPFDLSKKHEFALRAWASYIAVKALHESPGVIDTSIKDPKARAEMDV</sequence>
<dbReference type="Proteomes" id="UP000736335">
    <property type="component" value="Unassembled WGS sequence"/>
</dbReference>